<name>A0ABT3TJ12_9GAMM</name>
<reference evidence="2" key="1">
    <citation type="submission" date="2019-02" db="EMBL/GenBank/DDBJ databases">
        <authorList>
            <person name="Li S.-H."/>
        </authorList>
    </citation>
    <scope>NUCLEOTIDE SEQUENCE</scope>
    <source>
        <strain evidence="2">IMCC14734</strain>
    </source>
</reference>
<dbReference type="GO" id="GO:0016787">
    <property type="term" value="F:hydrolase activity"/>
    <property type="evidence" value="ECO:0007669"/>
    <property type="project" value="UniProtKB-KW"/>
</dbReference>
<proteinExistence type="predicted"/>
<keyword evidence="2" id="KW-0378">Hydrolase</keyword>
<dbReference type="SUPFAM" id="SSF53474">
    <property type="entry name" value="alpha/beta-Hydrolases"/>
    <property type="match status" value="1"/>
</dbReference>
<gene>
    <name evidence="2" type="ORF">EYC98_15740</name>
</gene>
<evidence type="ECO:0000313" key="2">
    <source>
        <dbReference type="EMBL" id="MCX2982315.1"/>
    </source>
</evidence>
<dbReference type="InterPro" id="IPR000073">
    <property type="entry name" value="AB_hydrolase_1"/>
</dbReference>
<sequence>MTAPSSLSPTPPRAHHSVLELSRVFFEASSGYLLKPLMRTLPKGDGHSVMALPGFFGADGSTASLRRFLDRQNYNAIPWGLGRNIPSEGLATMEATLEFRDRTEQALAESIAAEVSRTRRKVSLVGWSLGGLYATSLAHRHPDLIRQVVTLGTPFGDPRGTSVYSVMQRMNNADVAPELLEQWSEHTFSGKLEVPVTAVYSRSDGIVGESIAKLPEHPLMESIAVIASHIGFPFNPLVRALLCERLGQNEGRWQPWQQQLFKPLIHQPG</sequence>
<evidence type="ECO:0000313" key="3">
    <source>
        <dbReference type="Proteomes" id="UP001143362"/>
    </source>
</evidence>
<accession>A0ABT3TJ12</accession>
<dbReference type="Gene3D" id="3.40.50.1820">
    <property type="entry name" value="alpha/beta hydrolase"/>
    <property type="match status" value="1"/>
</dbReference>
<dbReference type="Proteomes" id="UP001143362">
    <property type="component" value="Unassembled WGS sequence"/>
</dbReference>
<protein>
    <submittedName>
        <fullName evidence="2">Alpha/beta fold hydrolase</fullName>
    </submittedName>
</protein>
<evidence type="ECO:0000259" key="1">
    <source>
        <dbReference type="Pfam" id="PF00561"/>
    </source>
</evidence>
<comment type="caution">
    <text evidence="2">The sequence shown here is derived from an EMBL/GenBank/DDBJ whole genome shotgun (WGS) entry which is preliminary data.</text>
</comment>
<dbReference type="RefSeq" id="WP_279246340.1">
    <property type="nucleotide sequence ID" value="NZ_SHNN01000003.1"/>
</dbReference>
<dbReference type="EMBL" id="SHNN01000003">
    <property type="protein sequence ID" value="MCX2982315.1"/>
    <property type="molecule type" value="Genomic_DNA"/>
</dbReference>
<keyword evidence="3" id="KW-1185">Reference proteome</keyword>
<dbReference type="Pfam" id="PF00561">
    <property type="entry name" value="Abhydrolase_1"/>
    <property type="match status" value="1"/>
</dbReference>
<organism evidence="2 3">
    <name type="scientific">Candidatus Litorirhabdus singularis</name>
    <dbReference type="NCBI Taxonomy" id="2518993"/>
    <lineage>
        <taxon>Bacteria</taxon>
        <taxon>Pseudomonadati</taxon>
        <taxon>Pseudomonadota</taxon>
        <taxon>Gammaproteobacteria</taxon>
        <taxon>Cellvibrionales</taxon>
        <taxon>Halieaceae</taxon>
        <taxon>Candidatus Litorirhabdus</taxon>
    </lineage>
</organism>
<dbReference type="InterPro" id="IPR029058">
    <property type="entry name" value="AB_hydrolase_fold"/>
</dbReference>
<feature type="domain" description="AB hydrolase-1" evidence="1">
    <location>
        <begin position="121"/>
        <end position="156"/>
    </location>
</feature>